<dbReference type="GO" id="GO:0005739">
    <property type="term" value="C:mitochondrion"/>
    <property type="evidence" value="ECO:0007669"/>
    <property type="project" value="TreeGrafter"/>
</dbReference>
<proteinExistence type="predicted"/>
<organism evidence="2 3">
    <name type="scientific">Polychaeton citri CBS 116435</name>
    <dbReference type="NCBI Taxonomy" id="1314669"/>
    <lineage>
        <taxon>Eukaryota</taxon>
        <taxon>Fungi</taxon>
        <taxon>Dikarya</taxon>
        <taxon>Ascomycota</taxon>
        <taxon>Pezizomycotina</taxon>
        <taxon>Dothideomycetes</taxon>
        <taxon>Dothideomycetidae</taxon>
        <taxon>Capnodiales</taxon>
        <taxon>Capnodiaceae</taxon>
        <taxon>Polychaeton</taxon>
    </lineage>
</organism>
<keyword evidence="2" id="KW-0378">Hydrolase</keyword>
<dbReference type="Gene3D" id="3.40.50.1000">
    <property type="entry name" value="HAD superfamily/HAD-like"/>
    <property type="match status" value="2"/>
</dbReference>
<accession>A0A9P4QBA2</accession>
<reference evidence="2" key="1">
    <citation type="journal article" date="2020" name="Stud. Mycol.">
        <title>101 Dothideomycetes genomes: a test case for predicting lifestyles and emergence of pathogens.</title>
        <authorList>
            <person name="Haridas S."/>
            <person name="Albert R."/>
            <person name="Binder M."/>
            <person name="Bloem J."/>
            <person name="Labutti K."/>
            <person name="Salamov A."/>
            <person name="Andreopoulos B."/>
            <person name="Baker S."/>
            <person name="Barry K."/>
            <person name="Bills G."/>
            <person name="Bluhm B."/>
            <person name="Cannon C."/>
            <person name="Castanera R."/>
            <person name="Culley D."/>
            <person name="Daum C."/>
            <person name="Ezra D."/>
            <person name="Gonzalez J."/>
            <person name="Henrissat B."/>
            <person name="Kuo A."/>
            <person name="Liang C."/>
            <person name="Lipzen A."/>
            <person name="Lutzoni F."/>
            <person name="Magnuson J."/>
            <person name="Mondo S."/>
            <person name="Nolan M."/>
            <person name="Ohm R."/>
            <person name="Pangilinan J."/>
            <person name="Park H.-J."/>
            <person name="Ramirez L."/>
            <person name="Alfaro M."/>
            <person name="Sun H."/>
            <person name="Tritt A."/>
            <person name="Yoshinaga Y."/>
            <person name="Zwiers L.-H."/>
            <person name="Turgeon B."/>
            <person name="Goodwin S."/>
            <person name="Spatafora J."/>
            <person name="Crous P."/>
            <person name="Grigoriev I."/>
        </authorList>
    </citation>
    <scope>NUCLEOTIDE SEQUENCE</scope>
    <source>
        <strain evidence="2">CBS 116435</strain>
    </source>
</reference>
<feature type="region of interest" description="Disordered" evidence="1">
    <location>
        <begin position="1"/>
        <end position="20"/>
    </location>
</feature>
<dbReference type="InterPro" id="IPR023214">
    <property type="entry name" value="HAD_sf"/>
</dbReference>
<evidence type="ECO:0000313" key="2">
    <source>
        <dbReference type="EMBL" id="KAF2723020.1"/>
    </source>
</evidence>
<evidence type="ECO:0000313" key="3">
    <source>
        <dbReference type="Proteomes" id="UP000799441"/>
    </source>
</evidence>
<feature type="region of interest" description="Disordered" evidence="1">
    <location>
        <begin position="53"/>
        <end position="90"/>
    </location>
</feature>
<dbReference type="PANTHER" id="PTHR14269">
    <property type="entry name" value="CDP-DIACYLGLYCEROL--GLYCEROL-3-PHOSPHATE 3-PHOSPHATIDYLTRANSFERASE-RELATED"/>
    <property type="match status" value="1"/>
</dbReference>
<sequence>MAEGRDYNIDNDATAPLPYQESMSGVKNTAAVGTNKDSPPGIFGEFDIATKSPLSKPSVSDSTMEMDQISASSSATSGRTSGTQLHTPLSSRAKNSFIRHNFDPLGDKASIAKDMAFVFDIDGVFVHGNRPLPQSKRMLEILNRDNKLDYPISPRQSIQAHTLMRALAQYYKTVLIVGGEGYQCRKIAERYGFKGVIVSNDIIAWDSTVAPFRTLTDFEPATTHSRDFSTTKFDAIMVFSDSRDYATDMQIIMDILRSENGHLGTIATKPQNQVPVYFSQSDLLCPSEHSTPRISQGTFRISLEGIYKALTGQNLECVVYRKPELATCQYADKNIYMIGDNPAFDIKGGNAYGWNTCLVRTGIFQGGENDEDNPLSFGISLDALTAVTTAMKKELGDDFRF</sequence>
<dbReference type="SUPFAM" id="SSF56784">
    <property type="entry name" value="HAD-like"/>
    <property type="match status" value="1"/>
</dbReference>
<feature type="compositionally biased region" description="Low complexity" evidence="1">
    <location>
        <begin position="70"/>
        <end position="83"/>
    </location>
</feature>
<dbReference type="OrthoDB" id="10251048at2759"/>
<evidence type="ECO:0000256" key="1">
    <source>
        <dbReference type="SAM" id="MobiDB-lite"/>
    </source>
</evidence>
<gene>
    <name evidence="2" type="ORF">K431DRAFT_319401</name>
</gene>
<protein>
    <submittedName>
        <fullName evidence="2">HAD-superfamily subfamily IIA hydrolase</fullName>
    </submittedName>
</protein>
<dbReference type="EMBL" id="MU003779">
    <property type="protein sequence ID" value="KAF2723020.1"/>
    <property type="molecule type" value="Genomic_DNA"/>
</dbReference>
<dbReference type="AlphaFoldDB" id="A0A9P4QBA2"/>
<dbReference type="InterPro" id="IPR050324">
    <property type="entry name" value="CDP-alcohol_PTase-I"/>
</dbReference>
<dbReference type="Pfam" id="PF13242">
    <property type="entry name" value="Hydrolase_like"/>
    <property type="match status" value="1"/>
</dbReference>
<dbReference type="Proteomes" id="UP000799441">
    <property type="component" value="Unassembled WGS sequence"/>
</dbReference>
<feature type="compositionally biased region" description="Polar residues" evidence="1">
    <location>
        <begin position="53"/>
        <end position="65"/>
    </location>
</feature>
<dbReference type="GO" id="GO:0016787">
    <property type="term" value="F:hydrolase activity"/>
    <property type="evidence" value="ECO:0007669"/>
    <property type="project" value="UniProtKB-KW"/>
</dbReference>
<dbReference type="FunFam" id="3.40.50.1000:FF:000069">
    <property type="entry name" value="HAD-superfamily subfamily IIA hydrolase"/>
    <property type="match status" value="1"/>
</dbReference>
<dbReference type="InterPro" id="IPR036412">
    <property type="entry name" value="HAD-like_sf"/>
</dbReference>
<keyword evidence="3" id="KW-1185">Reference proteome</keyword>
<comment type="caution">
    <text evidence="2">The sequence shown here is derived from an EMBL/GenBank/DDBJ whole genome shotgun (WGS) entry which is preliminary data.</text>
</comment>
<dbReference type="PANTHER" id="PTHR14269:SF51">
    <property type="entry name" value="HYPOTHETICAL HAD-SUPERFAMILY HYDROLASE (EUROFUNG)"/>
    <property type="match status" value="1"/>
</dbReference>
<dbReference type="GO" id="GO:0046474">
    <property type="term" value="P:glycerophospholipid biosynthetic process"/>
    <property type="evidence" value="ECO:0007669"/>
    <property type="project" value="TreeGrafter"/>
</dbReference>
<name>A0A9P4QBA2_9PEZI</name>